<keyword evidence="2" id="KW-0813">Transport</keyword>
<accession>A0A3Q9QRV6</accession>
<feature type="domain" description="Major facilitator superfamily (MFS) profile" evidence="8">
    <location>
        <begin position="7"/>
        <end position="394"/>
    </location>
</feature>
<dbReference type="InterPro" id="IPR011701">
    <property type="entry name" value="MFS"/>
</dbReference>
<keyword evidence="3" id="KW-1003">Cell membrane</keyword>
<dbReference type="KEGG" id="nmk:CHR53_10795"/>
<reference evidence="9 10" key="1">
    <citation type="submission" date="2017-07" db="EMBL/GenBank/DDBJ databases">
        <title>The complete genome sequence of Bacillus mesonae strain H20-5, an efficient strain improving plant abiotic stress resistance.</title>
        <authorList>
            <person name="Kim S.Y."/>
            <person name="Song H."/>
            <person name="Sang M.K."/>
            <person name="Weon H.-Y."/>
            <person name="Song J."/>
        </authorList>
    </citation>
    <scope>NUCLEOTIDE SEQUENCE [LARGE SCALE GENOMIC DNA]</scope>
    <source>
        <strain evidence="9 10">H20-5</strain>
    </source>
</reference>
<keyword evidence="5 7" id="KW-1133">Transmembrane helix</keyword>
<evidence type="ECO:0000259" key="8">
    <source>
        <dbReference type="PROSITE" id="PS50850"/>
    </source>
</evidence>
<dbReference type="InterPro" id="IPR036259">
    <property type="entry name" value="MFS_trans_sf"/>
</dbReference>
<comment type="subcellular location">
    <subcellularLocation>
        <location evidence="1">Cell membrane</location>
        <topology evidence="1">Multi-pass membrane protein</topology>
    </subcellularLocation>
</comment>
<dbReference type="PRINTS" id="PR01988">
    <property type="entry name" value="EXPORTERBACE"/>
</dbReference>
<dbReference type="CDD" id="cd06173">
    <property type="entry name" value="MFS_MefA_like"/>
    <property type="match status" value="1"/>
</dbReference>
<evidence type="ECO:0000256" key="7">
    <source>
        <dbReference type="SAM" id="Phobius"/>
    </source>
</evidence>
<organism evidence="9 10">
    <name type="scientific">Neobacillus mesonae</name>
    <dbReference type="NCBI Taxonomy" id="1193713"/>
    <lineage>
        <taxon>Bacteria</taxon>
        <taxon>Bacillati</taxon>
        <taxon>Bacillota</taxon>
        <taxon>Bacilli</taxon>
        <taxon>Bacillales</taxon>
        <taxon>Bacillaceae</taxon>
        <taxon>Neobacillus</taxon>
    </lineage>
</organism>
<sequence>MKTNKRNSFLLLFGVGISTFGDFIYLIAINILVLKLTGSPAAVAGLWIIGPIATILTKFWSGSIIDRMSKRRLMILTDIFRAILVAIIPLLPSVLLIYICLFVLSIGKAFFDPASISYITSLIPTENRKQFNSFRSLITSGAFLIGPAIAGVLLLIASAKVAIWINAVSFLVSAYMLFLLPETEVQRSQAKALTLSMIKDDWKKVIMFSRDQSYIVIIYFLAQFFWIVALGMDAQEVVFTQKVLGLSEAKFGLLVSIMGIGSIIGSSTVSIFAKKMSIRLLMGLGYIMVAGGYLIYAFSYSFLTAAIGFIVLGYFNSLANTGFLTFYQNNVPLEIMGRISSVFGTFQSMLQIAFVLLIGFTGEIIPLRYSIIGASSFVLTISVLLTLFVYRPARKIYFLEKSQGA</sequence>
<keyword evidence="6 7" id="KW-0472">Membrane</keyword>
<feature type="transmembrane region" description="Helical" evidence="7">
    <location>
        <begin position="40"/>
        <end position="61"/>
    </location>
</feature>
<evidence type="ECO:0000313" key="9">
    <source>
        <dbReference type="EMBL" id="AZU61726.1"/>
    </source>
</evidence>
<proteinExistence type="predicted"/>
<evidence type="ECO:0000256" key="4">
    <source>
        <dbReference type="ARBA" id="ARBA00022692"/>
    </source>
</evidence>
<feature type="transmembrane region" description="Helical" evidence="7">
    <location>
        <begin position="367"/>
        <end position="390"/>
    </location>
</feature>
<keyword evidence="10" id="KW-1185">Reference proteome</keyword>
<evidence type="ECO:0000256" key="3">
    <source>
        <dbReference type="ARBA" id="ARBA00022475"/>
    </source>
</evidence>
<feature type="transmembrane region" description="Helical" evidence="7">
    <location>
        <begin position="9"/>
        <end position="34"/>
    </location>
</feature>
<feature type="transmembrane region" description="Helical" evidence="7">
    <location>
        <begin position="251"/>
        <end position="273"/>
    </location>
</feature>
<evidence type="ECO:0000313" key="10">
    <source>
        <dbReference type="Proteomes" id="UP000282892"/>
    </source>
</evidence>
<feature type="transmembrane region" description="Helical" evidence="7">
    <location>
        <begin position="213"/>
        <end position="231"/>
    </location>
</feature>
<dbReference type="Gene3D" id="1.20.1250.20">
    <property type="entry name" value="MFS general substrate transporter like domains"/>
    <property type="match status" value="1"/>
</dbReference>
<dbReference type="EMBL" id="CP022572">
    <property type="protein sequence ID" value="AZU61726.1"/>
    <property type="molecule type" value="Genomic_DNA"/>
</dbReference>
<feature type="transmembrane region" description="Helical" evidence="7">
    <location>
        <begin position="280"/>
        <end position="299"/>
    </location>
</feature>
<evidence type="ECO:0000256" key="2">
    <source>
        <dbReference type="ARBA" id="ARBA00022448"/>
    </source>
</evidence>
<dbReference type="PANTHER" id="PTHR43266">
    <property type="entry name" value="MACROLIDE-EFFLUX PROTEIN"/>
    <property type="match status" value="1"/>
</dbReference>
<dbReference type="GO" id="GO:0022857">
    <property type="term" value="F:transmembrane transporter activity"/>
    <property type="evidence" value="ECO:0007669"/>
    <property type="project" value="InterPro"/>
</dbReference>
<evidence type="ECO:0000256" key="5">
    <source>
        <dbReference type="ARBA" id="ARBA00022989"/>
    </source>
</evidence>
<dbReference type="AlphaFoldDB" id="A0A3Q9QRV6"/>
<name>A0A3Q9QRV6_9BACI</name>
<dbReference type="RefSeq" id="WP_127486487.1">
    <property type="nucleotide sequence ID" value="NZ_CP022572.1"/>
</dbReference>
<evidence type="ECO:0000256" key="1">
    <source>
        <dbReference type="ARBA" id="ARBA00004651"/>
    </source>
</evidence>
<dbReference type="STRING" id="1193713.GCA_001636315_04582"/>
<keyword evidence="4 7" id="KW-0812">Transmembrane</keyword>
<dbReference type="GO" id="GO:0005886">
    <property type="term" value="C:plasma membrane"/>
    <property type="evidence" value="ECO:0007669"/>
    <property type="project" value="UniProtKB-SubCell"/>
</dbReference>
<feature type="transmembrane region" description="Helical" evidence="7">
    <location>
        <begin position="339"/>
        <end position="361"/>
    </location>
</feature>
<gene>
    <name evidence="9" type="ORF">CHR53_10795</name>
</gene>
<dbReference type="InterPro" id="IPR020846">
    <property type="entry name" value="MFS_dom"/>
</dbReference>
<dbReference type="PROSITE" id="PS50850">
    <property type="entry name" value="MFS"/>
    <property type="match status" value="1"/>
</dbReference>
<feature type="transmembrane region" description="Helical" evidence="7">
    <location>
        <begin position="137"/>
        <end position="157"/>
    </location>
</feature>
<dbReference type="Pfam" id="PF07690">
    <property type="entry name" value="MFS_1"/>
    <property type="match status" value="1"/>
</dbReference>
<dbReference type="SUPFAM" id="SSF103473">
    <property type="entry name" value="MFS general substrate transporter"/>
    <property type="match status" value="1"/>
</dbReference>
<dbReference type="Proteomes" id="UP000282892">
    <property type="component" value="Chromosome"/>
</dbReference>
<dbReference type="PANTHER" id="PTHR43266:SF2">
    <property type="entry name" value="MAJOR FACILITATOR SUPERFAMILY (MFS) PROFILE DOMAIN-CONTAINING PROTEIN"/>
    <property type="match status" value="1"/>
</dbReference>
<evidence type="ECO:0000256" key="6">
    <source>
        <dbReference type="ARBA" id="ARBA00023136"/>
    </source>
</evidence>
<dbReference type="InterPro" id="IPR022324">
    <property type="entry name" value="Bacilysin_exporter_BacE_put"/>
</dbReference>
<protein>
    <submittedName>
        <fullName evidence="9">MFS transporter</fullName>
    </submittedName>
</protein>
<dbReference type="OrthoDB" id="2156306at2"/>
<feature type="transmembrane region" description="Helical" evidence="7">
    <location>
        <begin position="305"/>
        <end position="327"/>
    </location>
</feature>